<dbReference type="AlphaFoldDB" id="A0A1B2I3B9"/>
<sequence length="158" mass="18153">MKIGELMNKDKVVLREGDTIERAIELILRHCRTGVPVLSEDNRVCGFVSEEDIIKKCLPGYITTLKNAAFLPDYGQFAKRFAAIRYKKVTEIMQKNVVCFNKDDSDFAVAAEMIRRHFKICPVIDENGIFVGCVSRAYLIRSMILEKNREEKAVLKYE</sequence>
<keyword evidence="2" id="KW-0418">Kinase</keyword>
<dbReference type="SUPFAM" id="SSF54631">
    <property type="entry name" value="CBS-domain pair"/>
    <property type="match status" value="1"/>
</dbReference>
<dbReference type="Proteomes" id="UP000093044">
    <property type="component" value="Chromosome"/>
</dbReference>
<protein>
    <submittedName>
        <fullName evidence="2">Histidine kinase</fullName>
    </submittedName>
</protein>
<keyword evidence="3" id="KW-1185">Reference proteome</keyword>
<keyword evidence="2" id="KW-0808">Transferase</keyword>
<gene>
    <name evidence="2" type="ORF">BED41_04665</name>
</gene>
<evidence type="ECO:0000313" key="2">
    <source>
        <dbReference type="EMBL" id="ANZ44442.1"/>
    </source>
</evidence>
<dbReference type="GO" id="GO:0016301">
    <property type="term" value="F:kinase activity"/>
    <property type="evidence" value="ECO:0007669"/>
    <property type="project" value="UniProtKB-KW"/>
</dbReference>
<dbReference type="InterPro" id="IPR051257">
    <property type="entry name" value="Diverse_CBS-Domain"/>
</dbReference>
<accession>A0A1B2I3B9</accession>
<proteinExistence type="predicted"/>
<dbReference type="InterPro" id="IPR046342">
    <property type="entry name" value="CBS_dom_sf"/>
</dbReference>
<dbReference type="GeneID" id="83057146"/>
<dbReference type="PANTHER" id="PTHR43080:SF2">
    <property type="entry name" value="CBS DOMAIN-CONTAINING PROTEIN"/>
    <property type="match status" value="1"/>
</dbReference>
<keyword evidence="1" id="KW-0129">CBS domain</keyword>
<dbReference type="STRING" id="1197717.BED41_04665"/>
<dbReference type="OrthoDB" id="9790355at2"/>
<dbReference type="PANTHER" id="PTHR43080">
    <property type="entry name" value="CBS DOMAIN-CONTAINING PROTEIN CBSX3, MITOCHONDRIAL"/>
    <property type="match status" value="1"/>
</dbReference>
<evidence type="ECO:0000313" key="3">
    <source>
        <dbReference type="Proteomes" id="UP000093044"/>
    </source>
</evidence>
<dbReference type="Pfam" id="PF00571">
    <property type="entry name" value="CBS"/>
    <property type="match status" value="2"/>
</dbReference>
<dbReference type="InterPro" id="IPR000644">
    <property type="entry name" value="CBS_dom"/>
</dbReference>
<dbReference type="SMART" id="SM00116">
    <property type="entry name" value="CBS"/>
    <property type="match status" value="2"/>
</dbReference>
<name>A0A1B2I3B9_9BACT</name>
<dbReference type="EMBL" id="CP016757">
    <property type="protein sequence ID" value="ANZ44442.1"/>
    <property type="molecule type" value="Genomic_DNA"/>
</dbReference>
<evidence type="ECO:0000256" key="1">
    <source>
        <dbReference type="ARBA" id="ARBA00023122"/>
    </source>
</evidence>
<reference evidence="2" key="1">
    <citation type="submission" date="2016-08" db="EMBL/GenBank/DDBJ databases">
        <title>Complete genome of Cloacibacillus porcorum.</title>
        <authorList>
            <person name="Looft T."/>
            <person name="Bayles D.O."/>
            <person name="Alt D.P."/>
        </authorList>
    </citation>
    <scope>NUCLEOTIDE SEQUENCE [LARGE SCALE GENOMIC DNA]</scope>
    <source>
        <strain evidence="2">CL-84</strain>
    </source>
</reference>
<dbReference type="RefSeq" id="WP_066743570.1">
    <property type="nucleotide sequence ID" value="NZ_CALCLR010000120.1"/>
</dbReference>
<dbReference type="PROSITE" id="PS51371">
    <property type="entry name" value="CBS"/>
    <property type="match status" value="2"/>
</dbReference>
<dbReference type="KEGG" id="cpor:BED41_04665"/>
<dbReference type="Gene3D" id="3.10.580.10">
    <property type="entry name" value="CBS-domain"/>
    <property type="match status" value="1"/>
</dbReference>
<organism evidence="2 3">
    <name type="scientific">Cloacibacillus porcorum</name>
    <dbReference type="NCBI Taxonomy" id="1197717"/>
    <lineage>
        <taxon>Bacteria</taxon>
        <taxon>Thermotogati</taxon>
        <taxon>Synergistota</taxon>
        <taxon>Synergistia</taxon>
        <taxon>Synergistales</taxon>
        <taxon>Synergistaceae</taxon>
        <taxon>Cloacibacillus</taxon>
    </lineage>
</organism>